<dbReference type="GO" id="GO:0016779">
    <property type="term" value="F:nucleotidyltransferase activity"/>
    <property type="evidence" value="ECO:0007669"/>
    <property type="project" value="UniProtKB-KW"/>
</dbReference>
<keyword evidence="4" id="KW-0548">Nucleotidyltransferase</keyword>
<evidence type="ECO:0000256" key="7">
    <source>
        <dbReference type="ARBA" id="ARBA00022840"/>
    </source>
</evidence>
<dbReference type="InterPro" id="IPR052038">
    <property type="entry name" value="Type-VII_TA_antitoxin"/>
</dbReference>
<name>A0A2A8D3L9_9MICC</name>
<evidence type="ECO:0000313" key="11">
    <source>
        <dbReference type="EMBL" id="PEN15539.1"/>
    </source>
</evidence>
<dbReference type="InterPro" id="IPR043519">
    <property type="entry name" value="NT_sf"/>
</dbReference>
<organism evidence="11 12">
    <name type="scientific">Rothia dentocariosa</name>
    <dbReference type="NCBI Taxonomy" id="2047"/>
    <lineage>
        <taxon>Bacteria</taxon>
        <taxon>Bacillati</taxon>
        <taxon>Actinomycetota</taxon>
        <taxon>Actinomycetes</taxon>
        <taxon>Micrococcales</taxon>
        <taxon>Micrococcaceae</taxon>
        <taxon>Rothia</taxon>
    </lineage>
</organism>
<dbReference type="AlphaFoldDB" id="A0A2A8D3L9"/>
<keyword evidence="3 11" id="KW-0808">Transferase</keyword>
<evidence type="ECO:0000256" key="5">
    <source>
        <dbReference type="ARBA" id="ARBA00022723"/>
    </source>
</evidence>
<evidence type="ECO:0000313" key="12">
    <source>
        <dbReference type="Proteomes" id="UP000219947"/>
    </source>
</evidence>
<protein>
    <submittedName>
        <fullName evidence="11">Nucleotidyltransferase domain-containing protein</fullName>
    </submittedName>
</protein>
<evidence type="ECO:0000256" key="3">
    <source>
        <dbReference type="ARBA" id="ARBA00022679"/>
    </source>
</evidence>
<gene>
    <name evidence="11" type="ORF">CRM92_09670</name>
</gene>
<comment type="cofactor">
    <cofactor evidence="1">
        <name>Mg(2+)</name>
        <dbReference type="ChEBI" id="CHEBI:18420"/>
    </cofactor>
</comment>
<evidence type="ECO:0000256" key="8">
    <source>
        <dbReference type="ARBA" id="ARBA00022842"/>
    </source>
</evidence>
<evidence type="ECO:0000256" key="9">
    <source>
        <dbReference type="ARBA" id="ARBA00038276"/>
    </source>
</evidence>
<keyword evidence="12" id="KW-1185">Reference proteome</keyword>
<keyword evidence="6" id="KW-0547">Nucleotide-binding</keyword>
<evidence type="ECO:0000256" key="6">
    <source>
        <dbReference type="ARBA" id="ARBA00022741"/>
    </source>
</evidence>
<feature type="domain" description="Polymerase nucleotidyl transferase" evidence="10">
    <location>
        <begin position="22"/>
        <end position="87"/>
    </location>
</feature>
<comment type="caution">
    <text evidence="11">The sequence shown here is derived from an EMBL/GenBank/DDBJ whole genome shotgun (WGS) entry which is preliminary data.</text>
</comment>
<dbReference type="RefSeq" id="WP_070741259.1">
    <property type="nucleotide sequence ID" value="NZ_PDEV01000005.1"/>
</dbReference>
<dbReference type="Gene3D" id="3.30.460.10">
    <property type="entry name" value="Beta Polymerase, domain 2"/>
    <property type="match status" value="1"/>
</dbReference>
<dbReference type="InterPro" id="IPR002934">
    <property type="entry name" value="Polymerase_NTP_transf_dom"/>
</dbReference>
<reference evidence="11" key="1">
    <citation type="submission" date="2017-10" db="EMBL/GenBank/DDBJ databases">
        <title>Kefir isolates.</title>
        <authorList>
            <person name="Kim Y."/>
            <person name="Blasche S."/>
        </authorList>
    </citation>
    <scope>NUCLEOTIDE SEQUENCE [LARGE SCALE GENOMIC DNA]</scope>
    <source>
        <strain evidence="11">OG2-2</strain>
    </source>
</reference>
<dbReference type="GO" id="GO:0046872">
    <property type="term" value="F:metal ion binding"/>
    <property type="evidence" value="ECO:0007669"/>
    <property type="project" value="UniProtKB-KW"/>
</dbReference>
<keyword evidence="2" id="KW-1277">Toxin-antitoxin system</keyword>
<dbReference type="CDD" id="cd05403">
    <property type="entry name" value="NT_KNTase_like"/>
    <property type="match status" value="1"/>
</dbReference>
<evidence type="ECO:0000256" key="2">
    <source>
        <dbReference type="ARBA" id="ARBA00022649"/>
    </source>
</evidence>
<dbReference type="PANTHER" id="PTHR33571:SF14">
    <property type="entry name" value="PROTEIN ADENYLYLTRANSFERASE MJ0435-RELATED"/>
    <property type="match status" value="1"/>
</dbReference>
<dbReference type="Proteomes" id="UP000219947">
    <property type="component" value="Unassembled WGS sequence"/>
</dbReference>
<keyword evidence="5" id="KW-0479">Metal-binding</keyword>
<keyword evidence="8" id="KW-0460">Magnesium</keyword>
<dbReference type="SUPFAM" id="SSF81301">
    <property type="entry name" value="Nucleotidyltransferase"/>
    <property type="match status" value="1"/>
</dbReference>
<dbReference type="Pfam" id="PF01909">
    <property type="entry name" value="NTP_transf_2"/>
    <property type="match status" value="1"/>
</dbReference>
<dbReference type="EMBL" id="PDEV01000005">
    <property type="protein sequence ID" value="PEN15539.1"/>
    <property type="molecule type" value="Genomic_DNA"/>
</dbReference>
<evidence type="ECO:0000256" key="1">
    <source>
        <dbReference type="ARBA" id="ARBA00001946"/>
    </source>
</evidence>
<dbReference type="PANTHER" id="PTHR33571">
    <property type="entry name" value="SSL8005 PROTEIN"/>
    <property type="match status" value="1"/>
</dbReference>
<keyword evidence="7" id="KW-0067">ATP-binding</keyword>
<proteinExistence type="inferred from homology"/>
<dbReference type="GO" id="GO:0005524">
    <property type="term" value="F:ATP binding"/>
    <property type="evidence" value="ECO:0007669"/>
    <property type="project" value="UniProtKB-KW"/>
</dbReference>
<evidence type="ECO:0000256" key="4">
    <source>
        <dbReference type="ARBA" id="ARBA00022695"/>
    </source>
</evidence>
<evidence type="ECO:0000259" key="10">
    <source>
        <dbReference type="Pfam" id="PF01909"/>
    </source>
</evidence>
<accession>A0A2A8D3L9</accession>
<sequence length="100" mass="11260">MRAPHPQPVYTLPHEQTVLNTLRKYGVVKAHLFGSAARGELTPASDLDFLIEMKDSPDYGVLLRLSEELEQITGYPVDVLTSIKPVFRPYIEPDLTELPL</sequence>
<comment type="similarity">
    <text evidence="9">Belongs to the MntA antitoxin family.</text>
</comment>